<keyword evidence="4" id="KW-1185">Reference proteome</keyword>
<dbReference type="Proteomes" id="UP001431776">
    <property type="component" value="Unassembled WGS sequence"/>
</dbReference>
<name>A0AAW6TUP6_9BACT</name>
<feature type="signal peptide" evidence="1">
    <location>
        <begin position="1"/>
        <end position="19"/>
    </location>
</feature>
<evidence type="ECO:0000256" key="1">
    <source>
        <dbReference type="SAM" id="SignalP"/>
    </source>
</evidence>
<sequence length="260" mass="29380">MMRLVSFLLVLLLVSLVAAQEAGTTNPASQKPPTLPEEHLARIRAETERLKKEQENAPRTLAEAHARLEQMLSAEELAKIDAMPSEDGMAIYHFGLGLNIRNGWGLWKGGPLAQHMRELGFSHPDIMSGVILKTFWCKRHGQDFRLEARAGRSKRSVEVDQQLRVEQDSRVRASNGAMRYMMMGLRFEEQDVPVVQIPTHRGISVRFMRPFRDGVFLTACSRWPPRQGLVLTDGYYADPASGQARRRPGMDDSVVRGLYL</sequence>
<dbReference type="Pfam" id="PF20594">
    <property type="entry name" value="DUF6794"/>
    <property type="match status" value="1"/>
</dbReference>
<evidence type="ECO:0000313" key="3">
    <source>
        <dbReference type="EMBL" id="MDI6449310.1"/>
    </source>
</evidence>
<dbReference type="RefSeq" id="WP_349244719.1">
    <property type="nucleotide sequence ID" value="NZ_JASCXX010000010.1"/>
</dbReference>
<evidence type="ECO:0000259" key="2">
    <source>
        <dbReference type="Pfam" id="PF20594"/>
    </source>
</evidence>
<accession>A0AAW6TUP6</accession>
<keyword evidence="1" id="KW-0732">Signal</keyword>
<proteinExistence type="predicted"/>
<evidence type="ECO:0000313" key="4">
    <source>
        <dbReference type="Proteomes" id="UP001431776"/>
    </source>
</evidence>
<feature type="chain" id="PRO_5043767635" description="DUF6794 domain-containing protein" evidence="1">
    <location>
        <begin position="20"/>
        <end position="260"/>
    </location>
</feature>
<protein>
    <recommendedName>
        <fullName evidence="2">DUF6794 domain-containing protein</fullName>
    </recommendedName>
</protein>
<dbReference type="EMBL" id="JASCXX010000010">
    <property type="protein sequence ID" value="MDI6449310.1"/>
    <property type="molecule type" value="Genomic_DNA"/>
</dbReference>
<dbReference type="AlphaFoldDB" id="A0AAW6TUP6"/>
<dbReference type="InterPro" id="IPR046744">
    <property type="entry name" value="DUF6794"/>
</dbReference>
<gene>
    <name evidence="3" type="ORF">QJ522_09680</name>
</gene>
<organism evidence="3 4">
    <name type="scientific">Anaerobaca lacustris</name>
    <dbReference type="NCBI Taxonomy" id="3044600"/>
    <lineage>
        <taxon>Bacteria</taxon>
        <taxon>Pseudomonadati</taxon>
        <taxon>Planctomycetota</taxon>
        <taxon>Phycisphaerae</taxon>
        <taxon>Sedimentisphaerales</taxon>
        <taxon>Anaerobacaceae</taxon>
        <taxon>Anaerobaca</taxon>
    </lineage>
</organism>
<comment type="caution">
    <text evidence="3">The sequence shown here is derived from an EMBL/GenBank/DDBJ whole genome shotgun (WGS) entry which is preliminary data.</text>
</comment>
<feature type="domain" description="DUF6794" evidence="2">
    <location>
        <begin position="58"/>
        <end position="138"/>
    </location>
</feature>
<feature type="non-terminal residue" evidence="3">
    <location>
        <position position="260"/>
    </location>
</feature>
<reference evidence="3" key="1">
    <citation type="submission" date="2023-05" db="EMBL/GenBank/DDBJ databases">
        <title>Anaerotaeda fermentans gen. nov., sp. nov., a novel anaerobic planctomycete of the new family within the order Sedimentisphaerales isolated from Taman Peninsula, Russia.</title>
        <authorList>
            <person name="Khomyakova M.A."/>
            <person name="Merkel A.Y."/>
            <person name="Slobodkin A.I."/>
        </authorList>
    </citation>
    <scope>NUCLEOTIDE SEQUENCE</scope>
    <source>
        <strain evidence="3">M17dextr</strain>
    </source>
</reference>